<gene>
    <name evidence="1" type="ORF">SAMN05444170_5268</name>
</gene>
<dbReference type="Proteomes" id="UP000184096">
    <property type="component" value="Chromosome I"/>
</dbReference>
<evidence type="ECO:0000313" key="2">
    <source>
        <dbReference type="Proteomes" id="UP000184096"/>
    </source>
</evidence>
<dbReference type="AlphaFoldDB" id="A0A1M7UIP8"/>
<accession>A0A1M7UIP8</accession>
<proteinExistence type="predicted"/>
<protein>
    <submittedName>
        <fullName evidence="1">Uncharacterized protein</fullName>
    </submittedName>
</protein>
<sequence length="94" mass="10946">MSKRIDKSWLVFVSVENSEHDRCVDIFSRPDGSYGFEEFRRDVEDGGQWTPVQYYSGVAYRSAVVVLDSAERTIPWLTDILVRNPELRMKIRSS</sequence>
<dbReference type="EMBL" id="LT670849">
    <property type="protein sequence ID" value="SHN82814.1"/>
    <property type="molecule type" value="Genomic_DNA"/>
</dbReference>
<dbReference type="OrthoDB" id="5195437at2"/>
<reference evidence="2" key="1">
    <citation type="submission" date="2016-11" db="EMBL/GenBank/DDBJ databases">
        <authorList>
            <person name="Varghese N."/>
            <person name="Submissions S."/>
        </authorList>
    </citation>
    <scope>NUCLEOTIDE SEQUENCE [LARGE SCALE GENOMIC DNA]</scope>
    <source>
        <strain evidence="2">GAS401</strain>
    </source>
</reference>
<keyword evidence="2" id="KW-1185">Reference proteome</keyword>
<dbReference type="RefSeq" id="WP_072822299.1">
    <property type="nucleotide sequence ID" value="NZ_LT670849.1"/>
</dbReference>
<name>A0A1M7UIP8_9BRAD</name>
<evidence type="ECO:0000313" key="1">
    <source>
        <dbReference type="EMBL" id="SHN82814.1"/>
    </source>
</evidence>
<organism evidence="1 2">
    <name type="scientific">Bradyrhizobium erythrophlei</name>
    <dbReference type="NCBI Taxonomy" id="1437360"/>
    <lineage>
        <taxon>Bacteria</taxon>
        <taxon>Pseudomonadati</taxon>
        <taxon>Pseudomonadota</taxon>
        <taxon>Alphaproteobacteria</taxon>
        <taxon>Hyphomicrobiales</taxon>
        <taxon>Nitrobacteraceae</taxon>
        <taxon>Bradyrhizobium</taxon>
    </lineage>
</organism>